<evidence type="ECO:0008006" key="4">
    <source>
        <dbReference type="Google" id="ProtNLM"/>
    </source>
</evidence>
<protein>
    <recommendedName>
        <fullName evidence="4">Zn(2)-C6 fungal-type domain-containing protein</fullName>
    </recommendedName>
</protein>
<dbReference type="AlphaFoldDB" id="A0A8I2YMQ9"/>
<dbReference type="GO" id="GO:0000981">
    <property type="term" value="F:DNA-binding transcription factor activity, RNA polymerase II-specific"/>
    <property type="evidence" value="ECO:0007669"/>
    <property type="project" value="InterPro"/>
</dbReference>
<evidence type="ECO:0000313" key="3">
    <source>
        <dbReference type="Proteomes" id="UP000683000"/>
    </source>
</evidence>
<accession>A0A8I2YMQ9</accession>
<sequence>MSLSPTATASNGADVPSKRRRTNSMVPINSNSLQSMTQSLAEGSAQPPPAQLEPPSHISKRGARACTACRKGKNRCEGEVSSLDGPLHYRAAINSLARPPDPARHRHA</sequence>
<dbReference type="EMBL" id="JAGFBS010000014">
    <property type="protein sequence ID" value="KAG6375469.1"/>
    <property type="molecule type" value="Genomic_DNA"/>
</dbReference>
<comment type="caution">
    <text evidence="2">The sequence shown here is derived from an EMBL/GenBank/DDBJ whole genome shotgun (WGS) entry which is preliminary data.</text>
</comment>
<reference evidence="2" key="1">
    <citation type="submission" date="2021-03" db="EMBL/GenBank/DDBJ databases">
        <title>Evolutionary innovations through gain and loss of genes in the ectomycorrhizal Boletales.</title>
        <authorList>
            <person name="Wu G."/>
            <person name="Miyauchi S."/>
            <person name="Morin E."/>
            <person name="Yang Z.-L."/>
            <person name="Xu J."/>
            <person name="Martin F.M."/>
        </authorList>
    </citation>
    <scope>NUCLEOTIDE SEQUENCE</scope>
    <source>
        <strain evidence="2">BR01</strain>
    </source>
</reference>
<dbReference type="OrthoDB" id="47007at2759"/>
<dbReference type="Proteomes" id="UP000683000">
    <property type="component" value="Unassembled WGS sequence"/>
</dbReference>
<organism evidence="2 3">
    <name type="scientific">Boletus reticuloceps</name>
    <dbReference type="NCBI Taxonomy" id="495285"/>
    <lineage>
        <taxon>Eukaryota</taxon>
        <taxon>Fungi</taxon>
        <taxon>Dikarya</taxon>
        <taxon>Basidiomycota</taxon>
        <taxon>Agaricomycotina</taxon>
        <taxon>Agaricomycetes</taxon>
        <taxon>Agaricomycetidae</taxon>
        <taxon>Boletales</taxon>
        <taxon>Boletineae</taxon>
        <taxon>Boletaceae</taxon>
        <taxon>Boletoideae</taxon>
        <taxon>Boletus</taxon>
    </lineage>
</organism>
<evidence type="ECO:0000313" key="2">
    <source>
        <dbReference type="EMBL" id="KAG6375469.1"/>
    </source>
</evidence>
<keyword evidence="3" id="KW-1185">Reference proteome</keyword>
<dbReference type="GO" id="GO:0008270">
    <property type="term" value="F:zinc ion binding"/>
    <property type="evidence" value="ECO:0007669"/>
    <property type="project" value="InterPro"/>
</dbReference>
<evidence type="ECO:0000256" key="1">
    <source>
        <dbReference type="SAM" id="MobiDB-lite"/>
    </source>
</evidence>
<dbReference type="InterPro" id="IPR036864">
    <property type="entry name" value="Zn2-C6_fun-type_DNA-bd_sf"/>
</dbReference>
<feature type="compositionally biased region" description="Polar residues" evidence="1">
    <location>
        <begin position="23"/>
        <end position="41"/>
    </location>
</feature>
<proteinExistence type="predicted"/>
<name>A0A8I2YMQ9_9AGAM</name>
<feature type="compositionally biased region" description="Polar residues" evidence="1">
    <location>
        <begin position="1"/>
        <end position="11"/>
    </location>
</feature>
<gene>
    <name evidence="2" type="ORF">JVT61DRAFT_3027</name>
</gene>
<dbReference type="SUPFAM" id="SSF57701">
    <property type="entry name" value="Zn2/Cys6 DNA-binding domain"/>
    <property type="match status" value="1"/>
</dbReference>
<feature type="region of interest" description="Disordered" evidence="1">
    <location>
        <begin position="1"/>
        <end position="62"/>
    </location>
</feature>